<name>A0A2Z7D4Q4_9LAMI</name>
<dbReference type="Gene3D" id="1.10.510.10">
    <property type="entry name" value="Transferase(Phosphotransferase) domain 1"/>
    <property type="match status" value="1"/>
</dbReference>
<dbReference type="GO" id="GO:0016020">
    <property type="term" value="C:membrane"/>
    <property type="evidence" value="ECO:0007669"/>
    <property type="project" value="UniProtKB-SubCell"/>
</dbReference>
<dbReference type="PANTHER" id="PTHR48005">
    <property type="entry name" value="LEUCINE RICH REPEAT KINASE 2"/>
    <property type="match status" value="1"/>
</dbReference>
<protein>
    <recommendedName>
        <fullName evidence="2">non-specific serine/threonine protein kinase</fullName>
        <ecNumber evidence="2">2.7.11.1</ecNumber>
    </recommendedName>
</protein>
<keyword evidence="11" id="KW-0067">ATP-binding</keyword>
<evidence type="ECO:0000256" key="6">
    <source>
        <dbReference type="ARBA" id="ARBA00022692"/>
    </source>
</evidence>
<evidence type="ECO:0000256" key="15">
    <source>
        <dbReference type="ARBA" id="ARBA00023180"/>
    </source>
</evidence>
<evidence type="ECO:0000256" key="1">
    <source>
        <dbReference type="ARBA" id="ARBA00004167"/>
    </source>
</evidence>
<dbReference type="PROSITE" id="PS50011">
    <property type="entry name" value="PROTEIN_KINASE_DOM"/>
    <property type="match status" value="1"/>
</dbReference>
<keyword evidence="15" id="KW-0325">Glycoprotein</keyword>
<keyword evidence="10" id="KW-0418">Kinase</keyword>
<comment type="subcellular location">
    <subcellularLocation>
        <location evidence="1">Membrane</location>
        <topology evidence="1">Single-pass membrane protein</topology>
    </subcellularLocation>
</comment>
<dbReference type="AlphaFoldDB" id="A0A2Z7D4Q4"/>
<keyword evidence="13 18" id="KW-0472">Membrane</keyword>
<gene>
    <name evidence="20" type="ORF">F511_07623</name>
</gene>
<feature type="domain" description="Protein kinase" evidence="19">
    <location>
        <begin position="381"/>
        <end position="661"/>
    </location>
</feature>
<evidence type="ECO:0000313" key="21">
    <source>
        <dbReference type="Proteomes" id="UP000250235"/>
    </source>
</evidence>
<keyword evidence="12 18" id="KW-1133">Transmembrane helix</keyword>
<keyword evidence="7" id="KW-0732">Signal</keyword>
<evidence type="ECO:0000256" key="3">
    <source>
        <dbReference type="ARBA" id="ARBA00022527"/>
    </source>
</evidence>
<dbReference type="FunFam" id="3.80.10.10:FF:000062">
    <property type="entry name" value="protein STRUBBELIG-RECEPTOR FAMILY 3"/>
    <property type="match status" value="1"/>
</dbReference>
<evidence type="ECO:0000256" key="11">
    <source>
        <dbReference type="ARBA" id="ARBA00022840"/>
    </source>
</evidence>
<dbReference type="InterPro" id="IPR013210">
    <property type="entry name" value="LRR_N_plant-typ"/>
</dbReference>
<dbReference type="Gene3D" id="3.30.200.20">
    <property type="entry name" value="Phosphorylase Kinase, domain 1"/>
    <property type="match status" value="1"/>
</dbReference>
<dbReference type="GO" id="GO:0005524">
    <property type="term" value="F:ATP binding"/>
    <property type="evidence" value="ECO:0007669"/>
    <property type="project" value="UniProtKB-KW"/>
</dbReference>
<evidence type="ECO:0000256" key="5">
    <source>
        <dbReference type="ARBA" id="ARBA00022679"/>
    </source>
</evidence>
<evidence type="ECO:0000313" key="20">
    <source>
        <dbReference type="EMBL" id="KZV53329.1"/>
    </source>
</evidence>
<sequence>SLRDLYRSLNSPVQLQRWKLEGGDPCGELWTGVSCFMSSVIHLDLKGLGLTGNIGFQLSNLRNLKHLDLSWNNIESEIPYDLPLNLTHLNLAGNKFSQSIPYSLDLMKNLRHLNLSHNALSGPLGNVFSGLQNLRGMDLSFNNFTGDLPTSFKSLSNLTGLFLQGNHFTGSVIFLADLPLADLNIEDNHFSGIIPEKFQSIHNLWIGGNKFDKETNYPPWNFPDIPTDQNISTPPVTNLTAFESHPTHIHSDHKKKRTGPSGIAMLVGGGTLVAAFAALFVVIRNHRSREKEIVEMGSIEGSGRNRAFSTVQGTDLWSMAAEDSPHISGFSSSPLITPSRLPPIRTKTKKVSARKSFSGGKIPITAKLYSLGELQIATNSFSEENLLGEGSLGSVYRAEFPDGTILAVKIINMVSLSIVEEEQFLDVIRNASRLKHPNIVKLLGYCMEHGQYLLVYEYIRNLSLEDALHCITYKPLSWGLRLQISLGIAQALNYMHSSCVPPFVHCNLKAANILLDETLTPHVCDCGLAILRPLSSNSVKIKASEMAIFDSAYIAPEHAQPGNGDTKADVYAFGVLLLELLTGRMPFDNSRSRSEQSLVKWASSRLHDNASLGEMIDPYITRTMSPKTLSRFADIVSLCIQPEQEFRPPMSEIVESLMSLVQNPGGIDGATEGDCMDRSFRSTNTRFFGSPPISYYSV</sequence>
<dbReference type="GO" id="GO:0051707">
    <property type="term" value="P:response to other organism"/>
    <property type="evidence" value="ECO:0007669"/>
    <property type="project" value="UniProtKB-ARBA"/>
</dbReference>
<dbReference type="InterPro" id="IPR001611">
    <property type="entry name" value="Leu-rich_rpt"/>
</dbReference>
<evidence type="ECO:0000256" key="16">
    <source>
        <dbReference type="ARBA" id="ARBA00047899"/>
    </source>
</evidence>
<keyword evidence="21" id="KW-1185">Reference proteome</keyword>
<keyword evidence="14 20" id="KW-0675">Receptor</keyword>
<dbReference type="SUPFAM" id="SSF52058">
    <property type="entry name" value="L domain-like"/>
    <property type="match status" value="1"/>
</dbReference>
<evidence type="ECO:0000256" key="14">
    <source>
        <dbReference type="ARBA" id="ARBA00023170"/>
    </source>
</evidence>
<evidence type="ECO:0000256" key="13">
    <source>
        <dbReference type="ARBA" id="ARBA00023136"/>
    </source>
</evidence>
<dbReference type="InterPro" id="IPR003591">
    <property type="entry name" value="Leu-rich_rpt_typical-subtyp"/>
</dbReference>
<organism evidence="20 21">
    <name type="scientific">Dorcoceras hygrometricum</name>
    <dbReference type="NCBI Taxonomy" id="472368"/>
    <lineage>
        <taxon>Eukaryota</taxon>
        <taxon>Viridiplantae</taxon>
        <taxon>Streptophyta</taxon>
        <taxon>Embryophyta</taxon>
        <taxon>Tracheophyta</taxon>
        <taxon>Spermatophyta</taxon>
        <taxon>Magnoliopsida</taxon>
        <taxon>eudicotyledons</taxon>
        <taxon>Gunneridae</taxon>
        <taxon>Pentapetalae</taxon>
        <taxon>asterids</taxon>
        <taxon>lamiids</taxon>
        <taxon>Lamiales</taxon>
        <taxon>Gesneriaceae</taxon>
        <taxon>Didymocarpoideae</taxon>
        <taxon>Trichosporeae</taxon>
        <taxon>Loxocarpinae</taxon>
        <taxon>Dorcoceras</taxon>
    </lineage>
</organism>
<dbReference type="EC" id="2.7.11.1" evidence="2"/>
<proteinExistence type="predicted"/>
<dbReference type="Pfam" id="PF00560">
    <property type="entry name" value="LRR_1"/>
    <property type="match status" value="4"/>
</dbReference>
<dbReference type="InterPro" id="IPR000719">
    <property type="entry name" value="Prot_kinase_dom"/>
</dbReference>
<dbReference type="Gene3D" id="3.80.10.10">
    <property type="entry name" value="Ribonuclease Inhibitor"/>
    <property type="match status" value="1"/>
</dbReference>
<evidence type="ECO:0000256" key="2">
    <source>
        <dbReference type="ARBA" id="ARBA00012513"/>
    </source>
</evidence>
<dbReference type="Pfam" id="PF00069">
    <property type="entry name" value="Pkinase"/>
    <property type="match status" value="1"/>
</dbReference>
<dbReference type="PROSITE" id="PS51450">
    <property type="entry name" value="LRR"/>
    <property type="match status" value="1"/>
</dbReference>
<dbReference type="Pfam" id="PF08263">
    <property type="entry name" value="LRRNT_2"/>
    <property type="match status" value="1"/>
</dbReference>
<feature type="non-terminal residue" evidence="20">
    <location>
        <position position="1"/>
    </location>
</feature>
<dbReference type="SMART" id="SM00369">
    <property type="entry name" value="LRR_TYP"/>
    <property type="match status" value="3"/>
</dbReference>
<evidence type="ECO:0000256" key="12">
    <source>
        <dbReference type="ARBA" id="ARBA00022989"/>
    </source>
</evidence>
<dbReference type="InterPro" id="IPR051420">
    <property type="entry name" value="Ser_Thr_Kinases_DiverseReg"/>
</dbReference>
<reference evidence="20 21" key="1">
    <citation type="journal article" date="2015" name="Proc. Natl. Acad. Sci. U.S.A.">
        <title>The resurrection genome of Boea hygrometrica: A blueprint for survival of dehydration.</title>
        <authorList>
            <person name="Xiao L."/>
            <person name="Yang G."/>
            <person name="Zhang L."/>
            <person name="Yang X."/>
            <person name="Zhao S."/>
            <person name="Ji Z."/>
            <person name="Zhou Q."/>
            <person name="Hu M."/>
            <person name="Wang Y."/>
            <person name="Chen M."/>
            <person name="Xu Y."/>
            <person name="Jin H."/>
            <person name="Xiao X."/>
            <person name="Hu G."/>
            <person name="Bao F."/>
            <person name="Hu Y."/>
            <person name="Wan P."/>
            <person name="Li L."/>
            <person name="Deng X."/>
            <person name="Kuang T."/>
            <person name="Xiang C."/>
            <person name="Zhu J.K."/>
            <person name="Oliver M.J."/>
            <person name="He Y."/>
        </authorList>
    </citation>
    <scope>NUCLEOTIDE SEQUENCE [LARGE SCALE GENOMIC DNA]</scope>
    <source>
        <strain evidence="21">cv. XS01</strain>
    </source>
</reference>
<keyword evidence="6 18" id="KW-0812">Transmembrane</keyword>
<dbReference type="SUPFAM" id="SSF56112">
    <property type="entry name" value="Protein kinase-like (PK-like)"/>
    <property type="match status" value="1"/>
</dbReference>
<dbReference type="FunFam" id="3.30.200.20:FF:000125">
    <property type="entry name" value="Protein STRUBBELIG-RECEPTOR FAMILY 8"/>
    <property type="match status" value="1"/>
</dbReference>
<keyword evidence="5" id="KW-0808">Transferase</keyword>
<evidence type="ECO:0000256" key="7">
    <source>
        <dbReference type="ARBA" id="ARBA00022729"/>
    </source>
</evidence>
<dbReference type="PANTHER" id="PTHR48005:SF82">
    <property type="entry name" value="LEUCINE-RICH REPEAT TRANSMEMBRANE PROTEIN KINASE 1-LIKE PROTEIN"/>
    <property type="match status" value="1"/>
</dbReference>
<feature type="transmembrane region" description="Helical" evidence="18">
    <location>
        <begin position="263"/>
        <end position="283"/>
    </location>
</feature>
<keyword evidence="4" id="KW-0433">Leucine-rich repeat</keyword>
<dbReference type="InterPro" id="IPR032675">
    <property type="entry name" value="LRR_dom_sf"/>
</dbReference>
<evidence type="ECO:0000256" key="9">
    <source>
        <dbReference type="ARBA" id="ARBA00022741"/>
    </source>
</evidence>
<evidence type="ECO:0000256" key="18">
    <source>
        <dbReference type="SAM" id="Phobius"/>
    </source>
</evidence>
<evidence type="ECO:0000256" key="4">
    <source>
        <dbReference type="ARBA" id="ARBA00022614"/>
    </source>
</evidence>
<keyword evidence="8" id="KW-0677">Repeat</keyword>
<evidence type="ECO:0000259" key="19">
    <source>
        <dbReference type="PROSITE" id="PS50011"/>
    </source>
</evidence>
<dbReference type="FunFam" id="1.10.510.10:FF:000479">
    <property type="entry name" value="Leucine-rich repeat receptor-like protein kinase"/>
    <property type="match status" value="1"/>
</dbReference>
<keyword evidence="9" id="KW-0547">Nucleotide-binding</keyword>
<evidence type="ECO:0000256" key="8">
    <source>
        <dbReference type="ARBA" id="ARBA00022737"/>
    </source>
</evidence>
<dbReference type="GO" id="GO:0006952">
    <property type="term" value="P:defense response"/>
    <property type="evidence" value="ECO:0007669"/>
    <property type="project" value="UniProtKB-ARBA"/>
</dbReference>
<accession>A0A2Z7D4Q4</accession>
<dbReference type="GO" id="GO:0004674">
    <property type="term" value="F:protein serine/threonine kinase activity"/>
    <property type="evidence" value="ECO:0007669"/>
    <property type="project" value="UniProtKB-KW"/>
</dbReference>
<dbReference type="Proteomes" id="UP000250235">
    <property type="component" value="Unassembled WGS sequence"/>
</dbReference>
<evidence type="ECO:0000256" key="17">
    <source>
        <dbReference type="ARBA" id="ARBA00048679"/>
    </source>
</evidence>
<dbReference type="InterPro" id="IPR011009">
    <property type="entry name" value="Kinase-like_dom_sf"/>
</dbReference>
<dbReference type="OrthoDB" id="676979at2759"/>
<dbReference type="EMBL" id="KQ990519">
    <property type="protein sequence ID" value="KZV53329.1"/>
    <property type="molecule type" value="Genomic_DNA"/>
</dbReference>
<comment type="catalytic activity">
    <reaction evidence="16">
        <text>L-threonyl-[protein] + ATP = O-phospho-L-threonyl-[protein] + ADP + H(+)</text>
        <dbReference type="Rhea" id="RHEA:46608"/>
        <dbReference type="Rhea" id="RHEA-COMP:11060"/>
        <dbReference type="Rhea" id="RHEA-COMP:11605"/>
        <dbReference type="ChEBI" id="CHEBI:15378"/>
        <dbReference type="ChEBI" id="CHEBI:30013"/>
        <dbReference type="ChEBI" id="CHEBI:30616"/>
        <dbReference type="ChEBI" id="CHEBI:61977"/>
        <dbReference type="ChEBI" id="CHEBI:456216"/>
        <dbReference type="EC" id="2.7.11.1"/>
    </reaction>
</comment>
<evidence type="ECO:0000256" key="10">
    <source>
        <dbReference type="ARBA" id="ARBA00022777"/>
    </source>
</evidence>
<comment type="catalytic activity">
    <reaction evidence="17">
        <text>L-seryl-[protein] + ATP = O-phospho-L-seryl-[protein] + ADP + H(+)</text>
        <dbReference type="Rhea" id="RHEA:17989"/>
        <dbReference type="Rhea" id="RHEA-COMP:9863"/>
        <dbReference type="Rhea" id="RHEA-COMP:11604"/>
        <dbReference type="ChEBI" id="CHEBI:15378"/>
        <dbReference type="ChEBI" id="CHEBI:29999"/>
        <dbReference type="ChEBI" id="CHEBI:30616"/>
        <dbReference type="ChEBI" id="CHEBI:83421"/>
        <dbReference type="ChEBI" id="CHEBI:456216"/>
        <dbReference type="EC" id="2.7.11.1"/>
    </reaction>
</comment>
<keyword evidence="3" id="KW-0723">Serine/threonine-protein kinase</keyword>